<dbReference type="Pfam" id="PF01381">
    <property type="entry name" value="HTH_3"/>
    <property type="match status" value="1"/>
</dbReference>
<accession>A0AAV3WG98</accession>
<dbReference type="InterPro" id="IPR056079">
    <property type="entry name" value="DUF7662"/>
</dbReference>
<comment type="caution">
    <text evidence="2">The sequence shown here is derived from an EMBL/GenBank/DDBJ whole genome shotgun (WGS) entry which is preliminary data.</text>
</comment>
<protein>
    <recommendedName>
        <fullName evidence="1">HTH cro/C1-type domain-containing protein</fullName>
    </recommendedName>
</protein>
<organism evidence="2 3">
    <name type="scientific">Microseira wollei NIES-4236</name>
    <dbReference type="NCBI Taxonomy" id="2530354"/>
    <lineage>
        <taxon>Bacteria</taxon>
        <taxon>Bacillati</taxon>
        <taxon>Cyanobacteriota</taxon>
        <taxon>Cyanophyceae</taxon>
        <taxon>Oscillatoriophycideae</taxon>
        <taxon>Aerosakkonematales</taxon>
        <taxon>Aerosakkonemataceae</taxon>
        <taxon>Microseira</taxon>
    </lineage>
</organism>
<sequence>MKKEGSKYQPLLDFLRGSNQNEVILTFAEIEALIDNSLPDSAKSQRAWWSNRSKGALQASAWMDAGYRVENVDFERQSVTFRQFTISHQVQRLDGNVVWNSSSIKLLRFHMGLTQAEFAKQLGVRQKTVSEWENGLYAPTRSKSKHLDLVAKIAGFGNEGNFETWNEDIDI</sequence>
<dbReference type="InterPro" id="IPR010982">
    <property type="entry name" value="Lambda_DNA-bd_dom_sf"/>
</dbReference>
<dbReference type="InterPro" id="IPR001387">
    <property type="entry name" value="Cro/C1-type_HTH"/>
</dbReference>
<proteinExistence type="predicted"/>
<dbReference type="SMART" id="SM00530">
    <property type="entry name" value="HTH_XRE"/>
    <property type="match status" value="1"/>
</dbReference>
<evidence type="ECO:0000313" key="3">
    <source>
        <dbReference type="Proteomes" id="UP001050975"/>
    </source>
</evidence>
<dbReference type="Proteomes" id="UP001050975">
    <property type="component" value="Unassembled WGS sequence"/>
</dbReference>
<dbReference type="RefSeq" id="WP_226578573.1">
    <property type="nucleotide sequence ID" value="NZ_BLAY01000026.1"/>
</dbReference>
<reference evidence="2" key="1">
    <citation type="submission" date="2019-10" db="EMBL/GenBank/DDBJ databases">
        <title>Draft genome sequece of Microseira wollei NIES-4236.</title>
        <authorList>
            <person name="Yamaguchi H."/>
            <person name="Suzuki S."/>
            <person name="Kawachi M."/>
        </authorList>
    </citation>
    <scope>NUCLEOTIDE SEQUENCE</scope>
    <source>
        <strain evidence="2">NIES-4236</strain>
    </source>
</reference>
<evidence type="ECO:0000259" key="1">
    <source>
        <dbReference type="PROSITE" id="PS50943"/>
    </source>
</evidence>
<name>A0AAV3WG98_9CYAN</name>
<dbReference type="SUPFAM" id="SSF47413">
    <property type="entry name" value="lambda repressor-like DNA-binding domains"/>
    <property type="match status" value="1"/>
</dbReference>
<feature type="domain" description="HTH cro/C1-type" evidence="1">
    <location>
        <begin position="104"/>
        <end position="140"/>
    </location>
</feature>
<dbReference type="Pfam" id="PF24698">
    <property type="entry name" value="DUF7662"/>
    <property type="match status" value="1"/>
</dbReference>
<dbReference type="Gene3D" id="1.10.260.40">
    <property type="entry name" value="lambda repressor-like DNA-binding domains"/>
    <property type="match status" value="1"/>
</dbReference>
<dbReference type="AlphaFoldDB" id="A0AAV3WG98"/>
<gene>
    <name evidence="2" type="ORF">MiSe_20670</name>
</gene>
<dbReference type="CDD" id="cd00093">
    <property type="entry name" value="HTH_XRE"/>
    <property type="match status" value="1"/>
</dbReference>
<dbReference type="GO" id="GO:0003677">
    <property type="term" value="F:DNA binding"/>
    <property type="evidence" value="ECO:0007669"/>
    <property type="project" value="InterPro"/>
</dbReference>
<keyword evidence="3" id="KW-1185">Reference proteome</keyword>
<dbReference type="EMBL" id="BLAY01000026">
    <property type="protein sequence ID" value="GET37314.1"/>
    <property type="molecule type" value="Genomic_DNA"/>
</dbReference>
<evidence type="ECO:0000313" key="2">
    <source>
        <dbReference type="EMBL" id="GET37314.1"/>
    </source>
</evidence>
<dbReference type="PROSITE" id="PS50943">
    <property type="entry name" value="HTH_CROC1"/>
    <property type="match status" value="1"/>
</dbReference>